<feature type="binding site" evidence="5 8">
    <location>
        <begin position="162"/>
        <end position="164"/>
    </location>
    <ligand>
        <name>substrate</name>
    </ligand>
</feature>
<feature type="domain" description="BPL/LPL catalytic" evidence="10">
    <location>
        <begin position="38"/>
        <end position="215"/>
    </location>
</feature>
<dbReference type="InterPro" id="IPR004143">
    <property type="entry name" value="BPL_LPL_catalytic"/>
</dbReference>
<dbReference type="PANTHER" id="PTHR10993">
    <property type="entry name" value="OCTANOYLTRANSFERASE"/>
    <property type="match status" value="1"/>
</dbReference>
<protein>
    <recommendedName>
        <fullName evidence="5 6">Octanoyltransferase</fullName>
        <ecNumber evidence="5 6">2.3.1.181</ecNumber>
    </recommendedName>
    <alternativeName>
        <fullName evidence="5">Lipoate-protein ligase B</fullName>
    </alternativeName>
    <alternativeName>
        <fullName evidence="5">Lipoyl/octanoyl transferase</fullName>
    </alternativeName>
    <alternativeName>
        <fullName evidence="5">Octanoyl-[acyl-carrier-protein]-protein N-octanoyltransferase</fullName>
    </alternativeName>
</protein>
<dbReference type="Gene3D" id="3.30.930.10">
    <property type="entry name" value="Bira Bifunctional Protein, Domain 2"/>
    <property type="match status" value="1"/>
</dbReference>
<dbReference type="AlphaFoldDB" id="A0A6J4H6J9"/>
<evidence type="ECO:0000256" key="1">
    <source>
        <dbReference type="ARBA" id="ARBA00004821"/>
    </source>
</evidence>
<dbReference type="Pfam" id="PF21948">
    <property type="entry name" value="LplA-B_cat"/>
    <property type="match status" value="1"/>
</dbReference>
<dbReference type="NCBIfam" id="NF010925">
    <property type="entry name" value="PRK14345.1"/>
    <property type="match status" value="1"/>
</dbReference>
<dbReference type="CDD" id="cd16444">
    <property type="entry name" value="LipB"/>
    <property type="match status" value="1"/>
</dbReference>
<dbReference type="GO" id="GO:0033819">
    <property type="term" value="F:lipoyl(octanoyl) transferase activity"/>
    <property type="evidence" value="ECO:0007669"/>
    <property type="project" value="UniProtKB-EC"/>
</dbReference>
<evidence type="ECO:0000259" key="10">
    <source>
        <dbReference type="PROSITE" id="PS51733"/>
    </source>
</evidence>
<evidence type="ECO:0000256" key="4">
    <source>
        <dbReference type="ARBA" id="ARBA00024732"/>
    </source>
</evidence>
<evidence type="ECO:0000256" key="5">
    <source>
        <dbReference type="HAMAP-Rule" id="MF_00013"/>
    </source>
</evidence>
<evidence type="ECO:0000256" key="2">
    <source>
        <dbReference type="ARBA" id="ARBA00022679"/>
    </source>
</evidence>
<dbReference type="GO" id="GO:0009249">
    <property type="term" value="P:protein lipoylation"/>
    <property type="evidence" value="ECO:0007669"/>
    <property type="project" value="InterPro"/>
</dbReference>
<accession>A0A6J4H6J9</accession>
<dbReference type="UniPathway" id="UPA00538">
    <property type="reaction ID" value="UER00592"/>
</dbReference>
<dbReference type="InterPro" id="IPR000544">
    <property type="entry name" value="Octanoyltransferase"/>
</dbReference>
<evidence type="ECO:0000256" key="6">
    <source>
        <dbReference type="PIRNR" id="PIRNR016262"/>
    </source>
</evidence>
<name>A0A6J4H6J9_9PROT</name>
<dbReference type="EC" id="2.3.1.181" evidence="5 6"/>
<comment type="subcellular location">
    <subcellularLocation>
        <location evidence="5">Cytoplasm</location>
    </subcellularLocation>
</comment>
<dbReference type="HAMAP" id="MF_00013">
    <property type="entry name" value="LipB"/>
    <property type="match status" value="1"/>
</dbReference>
<comment type="pathway">
    <text evidence="1 5 6">Protein modification; protein lipoylation via endogenous pathway; protein N(6)-(lipoyl)lysine from octanoyl-[acyl-carrier-protein]: step 1/2.</text>
</comment>
<keyword evidence="2 5" id="KW-0808">Transferase</keyword>
<dbReference type="PROSITE" id="PS01313">
    <property type="entry name" value="LIPB"/>
    <property type="match status" value="1"/>
</dbReference>
<evidence type="ECO:0000313" key="11">
    <source>
        <dbReference type="EMBL" id="CAA9215250.1"/>
    </source>
</evidence>
<evidence type="ECO:0000256" key="8">
    <source>
        <dbReference type="PIRSR" id="PIRSR016262-2"/>
    </source>
</evidence>
<feature type="binding site" evidence="5 8">
    <location>
        <begin position="76"/>
        <end position="83"/>
    </location>
    <ligand>
        <name>substrate</name>
    </ligand>
</feature>
<organism evidence="11">
    <name type="scientific">uncultured Craurococcus sp</name>
    <dbReference type="NCBI Taxonomy" id="1135998"/>
    <lineage>
        <taxon>Bacteria</taxon>
        <taxon>Pseudomonadati</taxon>
        <taxon>Pseudomonadota</taxon>
        <taxon>Alphaproteobacteria</taxon>
        <taxon>Acetobacterales</taxon>
        <taxon>Acetobacteraceae</taxon>
        <taxon>Craurococcus</taxon>
        <taxon>environmental samples</taxon>
    </lineage>
</organism>
<gene>
    <name evidence="5" type="primary">lipB</name>
    <name evidence="11" type="ORF">AVDCRST_MAG27-139</name>
</gene>
<evidence type="ECO:0000256" key="7">
    <source>
        <dbReference type="PIRSR" id="PIRSR016262-1"/>
    </source>
</evidence>
<dbReference type="SUPFAM" id="SSF55681">
    <property type="entry name" value="Class II aaRS and biotin synthetases"/>
    <property type="match status" value="1"/>
</dbReference>
<dbReference type="InterPro" id="IPR020605">
    <property type="entry name" value="Octanoyltransferase_CS"/>
</dbReference>
<dbReference type="GO" id="GO:0005737">
    <property type="term" value="C:cytoplasm"/>
    <property type="evidence" value="ECO:0007669"/>
    <property type="project" value="UniProtKB-SubCell"/>
</dbReference>
<dbReference type="EMBL" id="CADCTD010000003">
    <property type="protein sequence ID" value="CAA9215250.1"/>
    <property type="molecule type" value="Genomic_DNA"/>
</dbReference>
<dbReference type="PIRSF" id="PIRSF016262">
    <property type="entry name" value="LPLase"/>
    <property type="match status" value="1"/>
</dbReference>
<feature type="site" description="Lowers pKa of active site Cys" evidence="5 9">
    <location>
        <position position="146"/>
    </location>
</feature>
<feature type="binding site" evidence="5 8">
    <location>
        <begin position="149"/>
        <end position="151"/>
    </location>
    <ligand>
        <name>substrate</name>
    </ligand>
</feature>
<keyword evidence="3 5" id="KW-0012">Acyltransferase</keyword>
<evidence type="ECO:0000256" key="9">
    <source>
        <dbReference type="PIRSR" id="PIRSR016262-3"/>
    </source>
</evidence>
<comment type="function">
    <text evidence="4 5 6">Catalyzes the transfer of endogenously produced octanoic acid from octanoyl-acyl-carrier-protein onto the lipoyl domains of lipoate-dependent enzymes. Lipoyl-ACP can also act as a substrate although octanoyl-ACP is likely to be the physiological substrate.</text>
</comment>
<dbReference type="PROSITE" id="PS51733">
    <property type="entry name" value="BPL_LPL_CATALYTIC"/>
    <property type="match status" value="1"/>
</dbReference>
<feature type="active site" description="Acyl-thioester intermediate" evidence="5 7">
    <location>
        <position position="180"/>
    </location>
</feature>
<proteinExistence type="inferred from homology"/>
<dbReference type="PANTHER" id="PTHR10993:SF7">
    <property type="entry name" value="LIPOYLTRANSFERASE 2, MITOCHONDRIAL-RELATED"/>
    <property type="match status" value="1"/>
</dbReference>
<sequence>MNAPVATGLPRWEIAEGLTPYEAALARMEERVAAIRAGSAEELVWLVEHPPTYTAGTSATPEGLVDPRFPVFRAGRGGQWTYHGPGQRTAYVMLDLTRWGRDVRAYVHTLEEWLIRALWRFSIRGERREGRVGIWVEDRARGTEDKIAAIGVRVTRWVSWHGVAVNVDPDLGHFGGIVPCGISQHGVTSLHRLGITATMEEVDAALMGAWGEVFG</sequence>
<comment type="miscellaneous">
    <text evidence="5">In the reaction, the free carboxyl group of octanoic acid is attached via an amide linkage to the epsilon-amino group of a specific lysine residue of lipoyl domains of lipoate-dependent enzymes.</text>
</comment>
<dbReference type="NCBIfam" id="NF010921">
    <property type="entry name" value="PRK14341.1"/>
    <property type="match status" value="1"/>
</dbReference>
<comment type="catalytic activity">
    <reaction evidence="5 6">
        <text>octanoyl-[ACP] + L-lysyl-[protein] = N(6)-octanoyl-L-lysyl-[protein] + holo-[ACP] + H(+)</text>
        <dbReference type="Rhea" id="RHEA:17665"/>
        <dbReference type="Rhea" id="RHEA-COMP:9636"/>
        <dbReference type="Rhea" id="RHEA-COMP:9685"/>
        <dbReference type="Rhea" id="RHEA-COMP:9752"/>
        <dbReference type="Rhea" id="RHEA-COMP:9928"/>
        <dbReference type="ChEBI" id="CHEBI:15378"/>
        <dbReference type="ChEBI" id="CHEBI:29969"/>
        <dbReference type="ChEBI" id="CHEBI:64479"/>
        <dbReference type="ChEBI" id="CHEBI:78463"/>
        <dbReference type="ChEBI" id="CHEBI:78809"/>
        <dbReference type="EC" id="2.3.1.181"/>
    </reaction>
</comment>
<dbReference type="InterPro" id="IPR045864">
    <property type="entry name" value="aa-tRNA-synth_II/BPL/LPL"/>
</dbReference>
<evidence type="ECO:0000256" key="3">
    <source>
        <dbReference type="ARBA" id="ARBA00023315"/>
    </source>
</evidence>
<comment type="similarity">
    <text evidence="5 6">Belongs to the LipB family.</text>
</comment>
<reference evidence="11" key="1">
    <citation type="submission" date="2020-02" db="EMBL/GenBank/DDBJ databases">
        <authorList>
            <person name="Meier V. D."/>
        </authorList>
    </citation>
    <scope>NUCLEOTIDE SEQUENCE</scope>
    <source>
        <strain evidence="11">AVDCRST_MAG27</strain>
    </source>
</reference>
<keyword evidence="5" id="KW-0963">Cytoplasm</keyword>
<dbReference type="NCBIfam" id="TIGR00214">
    <property type="entry name" value="lipB"/>
    <property type="match status" value="1"/>
</dbReference>